<keyword evidence="10" id="KW-1185">Reference proteome</keyword>
<dbReference type="OrthoDB" id="5579088at2759"/>
<reference evidence="9 10" key="1">
    <citation type="submission" date="2016-05" db="EMBL/GenBank/DDBJ databases">
        <title>Comparative genomics of biotechnologically important yeasts.</title>
        <authorList>
            <consortium name="DOE Joint Genome Institute"/>
            <person name="Riley R."/>
            <person name="Haridas S."/>
            <person name="Wolfe K.H."/>
            <person name="Lopes M.R."/>
            <person name="Hittinger C.T."/>
            <person name="Goker M."/>
            <person name="Salamov A."/>
            <person name="Wisecaver J."/>
            <person name="Long T.M."/>
            <person name="Aerts A.L."/>
            <person name="Barry K."/>
            <person name="Choi C."/>
            <person name="Clum A."/>
            <person name="Coughlan A.Y."/>
            <person name="Deshpande S."/>
            <person name="Douglass A.P."/>
            <person name="Hanson S.J."/>
            <person name="Klenk H.-P."/>
            <person name="LaButti K."/>
            <person name="Lapidus A."/>
            <person name="Lindquist E."/>
            <person name="Lipzen A."/>
            <person name="Meier-kolthoff J.P."/>
            <person name="Ohm R.A."/>
            <person name="Otillar R.P."/>
            <person name="Pangilinan J."/>
            <person name="Peng Y."/>
            <person name="Rokas A."/>
            <person name="Rosa C.A."/>
            <person name="Scheuner C."/>
            <person name="Sibirny A.A."/>
            <person name="Slot J.C."/>
            <person name="Stielow J.B."/>
            <person name="Sun H."/>
            <person name="Kurtzman C.P."/>
            <person name="Blackwell M."/>
            <person name="Grigoriev I.V."/>
            <person name="Jeffries T.W."/>
        </authorList>
    </citation>
    <scope>NUCLEOTIDE SEQUENCE [LARGE SCALE GENOMIC DNA]</scope>
    <source>
        <strain evidence="9 10">NRRL YB-4993</strain>
    </source>
</reference>
<dbReference type="EMBL" id="LXTC01000005">
    <property type="protein sequence ID" value="OBA20142.1"/>
    <property type="molecule type" value="Genomic_DNA"/>
</dbReference>
<evidence type="ECO:0000256" key="5">
    <source>
        <dbReference type="ARBA" id="ARBA00022989"/>
    </source>
</evidence>
<dbReference type="GO" id="GO:0019915">
    <property type="term" value="P:lipid storage"/>
    <property type="evidence" value="ECO:0007669"/>
    <property type="project" value="InterPro"/>
</dbReference>
<dbReference type="GO" id="GO:0008654">
    <property type="term" value="P:phospholipid biosynthetic process"/>
    <property type="evidence" value="ECO:0007669"/>
    <property type="project" value="TreeGrafter"/>
</dbReference>
<dbReference type="Pfam" id="PF10261">
    <property type="entry name" value="FIT"/>
    <property type="match status" value="1"/>
</dbReference>
<feature type="transmembrane region" description="Helical" evidence="8">
    <location>
        <begin position="195"/>
        <end position="215"/>
    </location>
</feature>
<dbReference type="GO" id="GO:0034389">
    <property type="term" value="P:lipid droplet organization"/>
    <property type="evidence" value="ECO:0007669"/>
    <property type="project" value="TreeGrafter"/>
</dbReference>
<evidence type="ECO:0000256" key="4">
    <source>
        <dbReference type="ARBA" id="ARBA00022824"/>
    </source>
</evidence>
<name>A0A1A0H8C6_9ASCO</name>
<evidence type="ECO:0000256" key="2">
    <source>
        <dbReference type="ARBA" id="ARBA00022692"/>
    </source>
</evidence>
<evidence type="ECO:0000256" key="6">
    <source>
        <dbReference type="ARBA" id="ARBA00023098"/>
    </source>
</evidence>
<sequence>MRVSQVLLGIFILTIPLSLYGANYRSFVVNSSFLQKLNLTFITDYGILWFSGVYWGLTICECLLARKAQKWIMANKLSKYLFYLSFAVFFNVWCFGKLLVERLNIATGGHCSDSNTATTSMSECQNDPLLLWVNGFDLSGHYYFLTTLIVLLTDATSWVKNLGRPDLDFELSDQEFIGSDFTYKLRTVLTTLKRLSSMLIVLWIAEFIITSVFFHTTWEKAAGLLGIPIAWAIIFFADKVWSAQVTSEIGSEV</sequence>
<feature type="transmembrane region" description="Helical" evidence="8">
    <location>
        <begin position="140"/>
        <end position="159"/>
    </location>
</feature>
<dbReference type="PANTHER" id="PTHR23129">
    <property type="entry name" value="ACYL-COENZYME A DIPHOSPHATASE FITM2"/>
    <property type="match status" value="1"/>
</dbReference>
<evidence type="ECO:0000256" key="1">
    <source>
        <dbReference type="ARBA" id="ARBA00004477"/>
    </source>
</evidence>
<keyword evidence="6" id="KW-0443">Lipid metabolism</keyword>
<dbReference type="GeneID" id="30031387"/>
<dbReference type="RefSeq" id="XP_018710667.1">
    <property type="nucleotide sequence ID" value="XM_018858411.1"/>
</dbReference>
<keyword evidence="3" id="KW-0378">Hydrolase</keyword>
<proteinExistence type="predicted"/>
<dbReference type="GO" id="GO:0005789">
    <property type="term" value="C:endoplasmic reticulum membrane"/>
    <property type="evidence" value="ECO:0007669"/>
    <property type="project" value="UniProtKB-SubCell"/>
</dbReference>
<organism evidence="9 10">
    <name type="scientific">Metschnikowia bicuspidata var. bicuspidata NRRL YB-4993</name>
    <dbReference type="NCBI Taxonomy" id="869754"/>
    <lineage>
        <taxon>Eukaryota</taxon>
        <taxon>Fungi</taxon>
        <taxon>Dikarya</taxon>
        <taxon>Ascomycota</taxon>
        <taxon>Saccharomycotina</taxon>
        <taxon>Pichiomycetes</taxon>
        <taxon>Metschnikowiaceae</taxon>
        <taxon>Metschnikowia</taxon>
    </lineage>
</organism>
<evidence type="ECO:0000256" key="7">
    <source>
        <dbReference type="ARBA" id="ARBA00023136"/>
    </source>
</evidence>
<keyword evidence="7 8" id="KW-0472">Membrane</keyword>
<feature type="transmembrane region" description="Helical" evidence="8">
    <location>
        <begin position="80"/>
        <end position="100"/>
    </location>
</feature>
<evidence type="ECO:0000313" key="9">
    <source>
        <dbReference type="EMBL" id="OBA20142.1"/>
    </source>
</evidence>
<feature type="transmembrane region" description="Helical" evidence="8">
    <location>
        <begin position="45"/>
        <end position="64"/>
    </location>
</feature>
<dbReference type="GO" id="GO:0010945">
    <property type="term" value="F:coenzyme A diphosphatase activity"/>
    <property type="evidence" value="ECO:0007669"/>
    <property type="project" value="InterPro"/>
</dbReference>
<evidence type="ECO:0000313" key="10">
    <source>
        <dbReference type="Proteomes" id="UP000092555"/>
    </source>
</evidence>
<dbReference type="InterPro" id="IPR019388">
    <property type="entry name" value="FIT"/>
</dbReference>
<feature type="transmembrane region" description="Helical" evidence="8">
    <location>
        <begin position="221"/>
        <end position="237"/>
    </location>
</feature>
<dbReference type="PANTHER" id="PTHR23129:SF0">
    <property type="entry name" value="ACYL-COENZYME A DIPHOSPHATASE FITM2"/>
    <property type="match status" value="1"/>
</dbReference>
<evidence type="ECO:0000256" key="8">
    <source>
        <dbReference type="SAM" id="Phobius"/>
    </source>
</evidence>
<comment type="caution">
    <text evidence="9">The sequence shown here is derived from an EMBL/GenBank/DDBJ whole genome shotgun (WGS) entry which is preliminary data.</text>
</comment>
<evidence type="ECO:0000256" key="3">
    <source>
        <dbReference type="ARBA" id="ARBA00022801"/>
    </source>
</evidence>
<protein>
    <submittedName>
        <fullName evidence="9">Uncharacterized protein</fullName>
    </submittedName>
</protein>
<gene>
    <name evidence="9" type="ORF">METBIDRAFT_73288</name>
</gene>
<accession>A0A1A0H8C6</accession>
<keyword evidence="2 8" id="KW-0812">Transmembrane</keyword>
<dbReference type="Proteomes" id="UP000092555">
    <property type="component" value="Unassembled WGS sequence"/>
</dbReference>
<keyword evidence="4" id="KW-0256">Endoplasmic reticulum</keyword>
<keyword evidence="5 8" id="KW-1133">Transmembrane helix</keyword>
<dbReference type="AlphaFoldDB" id="A0A1A0H8C6"/>
<comment type="subcellular location">
    <subcellularLocation>
        <location evidence="1">Endoplasmic reticulum membrane</location>
        <topology evidence="1">Multi-pass membrane protein</topology>
    </subcellularLocation>
</comment>